<feature type="non-terminal residue" evidence="1">
    <location>
        <position position="1"/>
    </location>
</feature>
<reference evidence="1 2" key="1">
    <citation type="submission" date="2018-08" db="EMBL/GenBank/DDBJ databases">
        <title>A genome reference for cultivated species of the human gut microbiota.</title>
        <authorList>
            <person name="Zou Y."/>
            <person name="Xue W."/>
            <person name="Luo G."/>
        </authorList>
    </citation>
    <scope>NUCLEOTIDE SEQUENCE [LARGE SCALE GENOMIC DNA]</scope>
    <source>
        <strain evidence="1 2">AM16-54</strain>
    </source>
</reference>
<evidence type="ECO:0000313" key="1">
    <source>
        <dbReference type="EMBL" id="RHH74818.1"/>
    </source>
</evidence>
<dbReference type="RefSeq" id="WP_220432958.1">
    <property type="nucleotide sequence ID" value="NZ_QRKB01000076.1"/>
</dbReference>
<name>A0A414XLL5_9BACT</name>
<accession>A0A414XLL5</accession>
<evidence type="ECO:0000313" key="2">
    <source>
        <dbReference type="Proteomes" id="UP000284548"/>
    </source>
</evidence>
<comment type="caution">
    <text evidence="1">The sequence shown here is derived from an EMBL/GenBank/DDBJ whole genome shotgun (WGS) entry which is preliminary data.</text>
</comment>
<organism evidence="1 2">
    <name type="scientific">Segatella copri</name>
    <dbReference type="NCBI Taxonomy" id="165179"/>
    <lineage>
        <taxon>Bacteria</taxon>
        <taxon>Pseudomonadati</taxon>
        <taxon>Bacteroidota</taxon>
        <taxon>Bacteroidia</taxon>
        <taxon>Bacteroidales</taxon>
        <taxon>Prevotellaceae</taxon>
        <taxon>Segatella</taxon>
    </lineage>
</organism>
<sequence>RYINVPKFEKNHTDKLNLSGWLSKRLISTRKTTRYETPDNLSGQIQFVRVIFFMRKEEEEKGGYGLRREPVIQEAITWHPRNYDLAHKNLCFPTHKTMT</sequence>
<dbReference type="AlphaFoldDB" id="A0A414XLL5"/>
<dbReference type="EMBL" id="QRKB01000076">
    <property type="protein sequence ID" value="RHH74818.1"/>
    <property type="molecule type" value="Genomic_DNA"/>
</dbReference>
<protein>
    <submittedName>
        <fullName evidence="1">Uncharacterized protein</fullName>
    </submittedName>
</protein>
<dbReference type="Proteomes" id="UP000284548">
    <property type="component" value="Unassembled WGS sequence"/>
</dbReference>
<proteinExistence type="predicted"/>
<gene>
    <name evidence="1" type="ORF">DW192_15670</name>
</gene>